<dbReference type="EMBL" id="QXQA01000009">
    <property type="protein sequence ID" value="RIX51737.1"/>
    <property type="molecule type" value="Genomic_DNA"/>
</dbReference>
<organism evidence="2 3">
    <name type="scientific">Paenibacillus nanensis</name>
    <dbReference type="NCBI Taxonomy" id="393251"/>
    <lineage>
        <taxon>Bacteria</taxon>
        <taxon>Bacillati</taxon>
        <taxon>Bacillota</taxon>
        <taxon>Bacilli</taxon>
        <taxon>Bacillales</taxon>
        <taxon>Paenibacillaceae</taxon>
        <taxon>Paenibacillus</taxon>
    </lineage>
</organism>
<sequence>MVKFKRKSSVCRKQRLHGAFRFFRAYLMGNGKNCNYLGAISVIMEIDVIMVLEKRGRYVNVRFKKSNAIILLIVMAVMLQLVLSVSSATAASDDETIDIRRTVGLQGAYQQGKWFPVEITLTNRTKRDLSGEVVLSVVSSENITTDYLVPVDLPVGTDVQVTIGLPGTVLDNDRSLIRFFEGSYKTGKEVKLFGPATIEGRTLDGSNVIGVVARDPDTLNFMPTLNLRGYSINVLPLTEDDLPDQSAMLDMLDTLVINDVDTGEWDEDVVKAIRDWVTRGGTLVLSGGAGYVKTAEAFAELAPLAATGTTTIETAESLAKAGGAELKLTDPITVSTGEVAKGASVEFSEAGVPLAVSRSYGFGSIVYAAFDPSLEPMSTWSGSASLWAKLLGRNLSNLQGMGGAVMTGNTYIDNMFWPLSNIIDQFPSIKPPSFSLLLALFGLYVLIVAPVLYIILAKADRREWGWWLIPAVSVVMGIVIFTFGAGDKKNTSVHSVDIVELSPDGKAVVSGAAAVFSPTGGTVTASFDEKPEMRMYSDSSMMNASGNLTLNGAFQFRDTGDGLQTIWRSVPYWSTRKLFMDRRVVDSAETGRIDIAYEEESGAEKLVVTNNTSSDLTHVSLIVNGQAQVIGDLKKGESGSILNPPTFVPAQPGMYYSYSSMIFPGWSGNNNDEWMRQRELTDQYFNRNNDAMRSSGPVIVGYSTDHENAFMVNGDKVRTDHLTMWVQNVDPTRHVGDRVIISAGAMKPIIASNTLEFVNNYGNGIVNVGAGELILDYMVPRSESVAYDVLDIQTNPAYSNSNLTWSVWHEASGEWVSQLNALGSAHEYFVDEQIIRLKLEAAAAGETMFPYVMLEGEELNP</sequence>
<keyword evidence="1" id="KW-0812">Transmembrane</keyword>
<feature type="transmembrane region" description="Helical" evidence="1">
    <location>
        <begin position="68"/>
        <end position="91"/>
    </location>
</feature>
<evidence type="ECO:0008006" key="4">
    <source>
        <dbReference type="Google" id="ProtNLM"/>
    </source>
</evidence>
<proteinExistence type="predicted"/>
<gene>
    <name evidence="2" type="ORF">D3P08_15060</name>
</gene>
<keyword evidence="3" id="KW-1185">Reference proteome</keyword>
<evidence type="ECO:0000313" key="3">
    <source>
        <dbReference type="Proteomes" id="UP000266482"/>
    </source>
</evidence>
<dbReference type="Gene3D" id="3.40.50.880">
    <property type="match status" value="1"/>
</dbReference>
<evidence type="ECO:0000313" key="2">
    <source>
        <dbReference type="EMBL" id="RIX51737.1"/>
    </source>
</evidence>
<dbReference type="InterPro" id="IPR029062">
    <property type="entry name" value="Class_I_gatase-like"/>
</dbReference>
<keyword evidence="1" id="KW-0472">Membrane</keyword>
<feature type="transmembrane region" description="Helical" evidence="1">
    <location>
        <begin position="464"/>
        <end position="485"/>
    </location>
</feature>
<feature type="transmembrane region" description="Helical" evidence="1">
    <location>
        <begin position="434"/>
        <end position="457"/>
    </location>
</feature>
<reference evidence="2 3" key="1">
    <citation type="submission" date="2018-09" db="EMBL/GenBank/DDBJ databases">
        <title>Paenibacillus aracenensis nov. sp. isolated from a cave in southern Spain.</title>
        <authorList>
            <person name="Jurado V."/>
            <person name="Gutierrez-Patricio S."/>
            <person name="Gonzalez-Pimentel J.L."/>
            <person name="Miller A.Z."/>
            <person name="Laiz L."/>
            <person name="Saiz-Jimenez C."/>
        </authorList>
    </citation>
    <scope>NUCLEOTIDE SEQUENCE [LARGE SCALE GENOMIC DNA]</scope>
    <source>
        <strain evidence="2 3">DSM 22867</strain>
    </source>
</reference>
<evidence type="ECO:0000256" key="1">
    <source>
        <dbReference type="SAM" id="Phobius"/>
    </source>
</evidence>
<keyword evidence="1" id="KW-1133">Transmembrane helix</keyword>
<dbReference type="SUPFAM" id="SSF52317">
    <property type="entry name" value="Class I glutamine amidotransferase-like"/>
    <property type="match status" value="1"/>
</dbReference>
<protein>
    <recommendedName>
        <fullName evidence="4">DUF4350 domain-containing protein</fullName>
    </recommendedName>
</protein>
<accession>A0A3A1UTC9</accession>
<comment type="caution">
    <text evidence="2">The sequence shown here is derived from an EMBL/GenBank/DDBJ whole genome shotgun (WGS) entry which is preliminary data.</text>
</comment>
<name>A0A3A1UTC9_9BACL</name>
<dbReference type="Proteomes" id="UP000266482">
    <property type="component" value="Unassembled WGS sequence"/>
</dbReference>
<dbReference type="AlphaFoldDB" id="A0A3A1UTC9"/>